<organism evidence="1 2">
    <name type="scientific">Methylocella tundrae</name>
    <dbReference type="NCBI Taxonomy" id="227605"/>
    <lineage>
        <taxon>Bacteria</taxon>
        <taxon>Pseudomonadati</taxon>
        <taxon>Pseudomonadota</taxon>
        <taxon>Alphaproteobacteria</taxon>
        <taxon>Hyphomicrobiales</taxon>
        <taxon>Beijerinckiaceae</taxon>
        <taxon>Methylocella</taxon>
    </lineage>
</organism>
<dbReference type="AlphaFoldDB" id="A0A8B6M911"/>
<reference evidence="1 2" key="1">
    <citation type="submission" date="2019-05" db="EMBL/GenBank/DDBJ databases">
        <authorList>
            <person name="Farhan Ul Haque M."/>
        </authorList>
    </citation>
    <scope>NUCLEOTIDE SEQUENCE [LARGE SCALE GENOMIC DNA]</scope>
    <source>
        <strain evidence="1">2</strain>
    </source>
</reference>
<dbReference type="Proteomes" id="UP000485880">
    <property type="component" value="Unassembled WGS sequence"/>
</dbReference>
<name>A0A8B6M911_METTU</name>
<evidence type="ECO:0000313" key="2">
    <source>
        <dbReference type="Proteomes" id="UP000485880"/>
    </source>
</evidence>
<evidence type="ECO:0000313" key="1">
    <source>
        <dbReference type="EMBL" id="VTZ50524.1"/>
    </source>
</evidence>
<sequence>MLQFYALGEGQRILDVDAEIANSALDLRVTEQDLDSPQVSRPP</sequence>
<proteinExistence type="predicted"/>
<keyword evidence="2" id="KW-1185">Reference proteome</keyword>
<protein>
    <submittedName>
        <fullName evidence="1">Uncharacterized protein</fullName>
    </submittedName>
</protein>
<dbReference type="EMBL" id="CABFMQ020000082">
    <property type="protein sequence ID" value="VTZ50524.1"/>
    <property type="molecule type" value="Genomic_DNA"/>
</dbReference>
<accession>A0A8B6M911</accession>
<gene>
    <name evidence="1" type="ORF">MPC4_250032</name>
</gene>
<comment type="caution">
    <text evidence="1">The sequence shown here is derived from an EMBL/GenBank/DDBJ whole genome shotgun (WGS) entry which is preliminary data.</text>
</comment>